<keyword evidence="10 18" id="KW-0238">DNA-binding</keyword>
<dbReference type="InterPro" id="IPR035451">
    <property type="entry name" value="Ada-like_dom_sf"/>
</dbReference>
<keyword evidence="6 16" id="KW-0479">Metal-binding</keyword>
<dbReference type="InterPro" id="IPR036631">
    <property type="entry name" value="MGMT_N_sf"/>
</dbReference>
<dbReference type="Gene3D" id="1.10.10.60">
    <property type="entry name" value="Homeodomain-like"/>
    <property type="match status" value="1"/>
</dbReference>
<evidence type="ECO:0000256" key="15">
    <source>
        <dbReference type="PIRSR" id="PIRSR000409-1"/>
    </source>
</evidence>
<dbReference type="EMBL" id="VBOY01000045">
    <property type="protein sequence ID" value="TMQ67292.1"/>
    <property type="molecule type" value="Genomic_DNA"/>
</dbReference>
<dbReference type="InterPro" id="IPR001497">
    <property type="entry name" value="MethylDNA_cys_MeTrfase_AS"/>
</dbReference>
<feature type="binding site" evidence="16">
    <location>
        <position position="49"/>
    </location>
    <ligand>
        <name>Zn(2+)</name>
        <dbReference type="ChEBI" id="CHEBI:29105"/>
    </ligand>
</feature>
<protein>
    <recommendedName>
        <fullName evidence="3">methylated-DNA--[protein]-cysteine S-methyltransferase</fullName>
        <ecNumber evidence="3">2.1.1.63</ecNumber>
    </recommendedName>
</protein>
<keyword evidence="7" id="KW-0227">DNA damage</keyword>
<dbReference type="InterPro" id="IPR018060">
    <property type="entry name" value="HTH_AraC"/>
</dbReference>
<evidence type="ECO:0000256" key="4">
    <source>
        <dbReference type="ARBA" id="ARBA00022603"/>
    </source>
</evidence>
<feature type="binding site" evidence="16">
    <location>
        <position position="45"/>
    </location>
    <ligand>
        <name>Zn(2+)</name>
        <dbReference type="ChEBI" id="CHEBI:29105"/>
    </ligand>
</feature>
<dbReference type="GO" id="GO:0003700">
    <property type="term" value="F:DNA-binding transcription factor activity"/>
    <property type="evidence" value="ECO:0007669"/>
    <property type="project" value="InterPro"/>
</dbReference>
<organism evidence="18 19">
    <name type="scientific">Eiseniibacteriota bacterium</name>
    <dbReference type="NCBI Taxonomy" id="2212470"/>
    <lineage>
        <taxon>Bacteria</taxon>
        <taxon>Candidatus Eiseniibacteriota</taxon>
    </lineage>
</organism>
<name>A0A538TUI4_UNCEI</name>
<evidence type="ECO:0000256" key="14">
    <source>
        <dbReference type="ARBA" id="ARBA00049348"/>
    </source>
</evidence>
<evidence type="ECO:0000256" key="1">
    <source>
        <dbReference type="ARBA" id="ARBA00001286"/>
    </source>
</evidence>
<dbReference type="SUPFAM" id="SSF57884">
    <property type="entry name" value="Ada DNA repair protein, N-terminal domain (N-Ada 10)"/>
    <property type="match status" value="1"/>
</dbReference>
<keyword evidence="12" id="KW-0804">Transcription</keyword>
<dbReference type="PANTHER" id="PTHR10815">
    <property type="entry name" value="METHYLATED-DNA--PROTEIN-CYSTEINE METHYLTRANSFERASE"/>
    <property type="match status" value="1"/>
</dbReference>
<evidence type="ECO:0000313" key="19">
    <source>
        <dbReference type="Proteomes" id="UP000316609"/>
    </source>
</evidence>
<evidence type="ECO:0000256" key="8">
    <source>
        <dbReference type="ARBA" id="ARBA00022833"/>
    </source>
</evidence>
<dbReference type="PANTHER" id="PTHR10815:SF14">
    <property type="entry name" value="BIFUNCTIONAL TRANSCRIPTIONAL ACTIVATOR_DNA REPAIR ENZYME ADA"/>
    <property type="match status" value="1"/>
</dbReference>
<evidence type="ECO:0000256" key="9">
    <source>
        <dbReference type="ARBA" id="ARBA00023015"/>
    </source>
</evidence>
<dbReference type="EC" id="2.1.1.63" evidence="3"/>
<comment type="catalytic activity">
    <reaction evidence="14">
        <text>a 6-O-methyl-2'-deoxyguanosine in DNA + L-cysteinyl-[protein] = S-methyl-L-cysteinyl-[protein] + a 2'-deoxyguanosine in DNA</text>
        <dbReference type="Rhea" id="RHEA:24000"/>
        <dbReference type="Rhea" id="RHEA-COMP:10131"/>
        <dbReference type="Rhea" id="RHEA-COMP:10132"/>
        <dbReference type="Rhea" id="RHEA-COMP:11367"/>
        <dbReference type="Rhea" id="RHEA-COMP:11368"/>
        <dbReference type="ChEBI" id="CHEBI:29950"/>
        <dbReference type="ChEBI" id="CHEBI:82612"/>
        <dbReference type="ChEBI" id="CHEBI:85445"/>
        <dbReference type="ChEBI" id="CHEBI:85448"/>
        <dbReference type="EC" id="2.1.1.63"/>
    </reaction>
</comment>
<gene>
    <name evidence="18" type="primary">ada</name>
    <name evidence="18" type="ORF">E6K78_05310</name>
</gene>
<dbReference type="Pfam" id="PF12833">
    <property type="entry name" value="HTH_18"/>
    <property type="match status" value="1"/>
</dbReference>
<evidence type="ECO:0000256" key="13">
    <source>
        <dbReference type="ARBA" id="ARBA00023204"/>
    </source>
</evidence>
<dbReference type="GO" id="GO:0043565">
    <property type="term" value="F:sequence-specific DNA binding"/>
    <property type="evidence" value="ECO:0007669"/>
    <property type="project" value="InterPro"/>
</dbReference>
<evidence type="ECO:0000259" key="17">
    <source>
        <dbReference type="PROSITE" id="PS01124"/>
    </source>
</evidence>
<dbReference type="SUPFAM" id="SSF46689">
    <property type="entry name" value="Homeodomain-like"/>
    <property type="match status" value="1"/>
</dbReference>
<dbReference type="InterPro" id="IPR009057">
    <property type="entry name" value="Homeodomain-like_sf"/>
</dbReference>
<dbReference type="InterPro" id="IPR036217">
    <property type="entry name" value="MethylDNA_cys_MeTrfase_DNAb"/>
</dbReference>
<dbReference type="GO" id="GO:0003908">
    <property type="term" value="F:methylated-DNA-[protein]-cysteine S-methyltransferase activity"/>
    <property type="evidence" value="ECO:0007669"/>
    <property type="project" value="UniProtKB-EC"/>
</dbReference>
<evidence type="ECO:0000256" key="11">
    <source>
        <dbReference type="ARBA" id="ARBA00023159"/>
    </source>
</evidence>
<dbReference type="Pfam" id="PF02870">
    <property type="entry name" value="Methyltransf_1N"/>
    <property type="match status" value="1"/>
</dbReference>
<proteinExistence type="inferred from homology"/>
<dbReference type="CDD" id="cd06445">
    <property type="entry name" value="ATase"/>
    <property type="match status" value="1"/>
</dbReference>
<feature type="binding site" evidence="16">
    <location>
        <position position="79"/>
    </location>
    <ligand>
        <name>Zn(2+)</name>
        <dbReference type="ChEBI" id="CHEBI:29105"/>
    </ligand>
</feature>
<comment type="cofactor">
    <cofactor evidence="16">
        <name>Zn(2+)</name>
        <dbReference type="ChEBI" id="CHEBI:29105"/>
    </cofactor>
    <text evidence="16">Binds 1 zinc ion per subunit.</text>
</comment>
<evidence type="ECO:0000256" key="7">
    <source>
        <dbReference type="ARBA" id="ARBA00022763"/>
    </source>
</evidence>
<dbReference type="GO" id="GO:0008270">
    <property type="term" value="F:zinc ion binding"/>
    <property type="evidence" value="ECO:0007669"/>
    <property type="project" value="InterPro"/>
</dbReference>
<evidence type="ECO:0000256" key="6">
    <source>
        <dbReference type="ARBA" id="ARBA00022723"/>
    </source>
</evidence>
<evidence type="ECO:0000256" key="12">
    <source>
        <dbReference type="ARBA" id="ARBA00023163"/>
    </source>
</evidence>
<dbReference type="Gene3D" id="3.40.10.10">
    <property type="entry name" value="DNA Methylphosphotriester Repair Domain"/>
    <property type="match status" value="1"/>
</dbReference>
<evidence type="ECO:0000256" key="2">
    <source>
        <dbReference type="ARBA" id="ARBA00008711"/>
    </source>
</evidence>
<evidence type="ECO:0000313" key="18">
    <source>
        <dbReference type="EMBL" id="TMQ67292.1"/>
    </source>
</evidence>
<evidence type="ECO:0000256" key="3">
    <source>
        <dbReference type="ARBA" id="ARBA00011918"/>
    </source>
</evidence>
<dbReference type="SUPFAM" id="SSF53155">
    <property type="entry name" value="Methylated DNA-protein cysteine methyltransferase domain"/>
    <property type="match status" value="1"/>
</dbReference>
<dbReference type="InterPro" id="IPR016221">
    <property type="entry name" value="Bifunct_regulatory_prot_Ada"/>
</dbReference>
<dbReference type="FunFam" id="1.10.10.10:FF:000214">
    <property type="entry name" value="Methylated-DNA--protein-cysteine methyltransferase"/>
    <property type="match status" value="1"/>
</dbReference>
<comment type="caution">
    <text evidence="18">The sequence shown here is derived from an EMBL/GenBank/DDBJ whole genome shotgun (WGS) entry which is preliminary data.</text>
</comment>
<keyword evidence="9" id="KW-0805">Transcription regulation</keyword>
<accession>A0A538TUI4</accession>
<dbReference type="Pfam" id="PF02805">
    <property type="entry name" value="Ada_Zn_binding"/>
    <property type="match status" value="1"/>
</dbReference>
<dbReference type="PIRSF" id="PIRSF000409">
    <property type="entry name" value="Ada"/>
    <property type="match status" value="1"/>
</dbReference>
<dbReference type="GO" id="GO:0032259">
    <property type="term" value="P:methylation"/>
    <property type="evidence" value="ECO:0007669"/>
    <property type="project" value="UniProtKB-KW"/>
</dbReference>
<dbReference type="SMART" id="SM00342">
    <property type="entry name" value="HTH_ARAC"/>
    <property type="match status" value="1"/>
</dbReference>
<dbReference type="InterPro" id="IPR014048">
    <property type="entry name" value="MethylDNA_cys_MeTrfase_DNA-bd"/>
</dbReference>
<dbReference type="AlphaFoldDB" id="A0A538TUI4"/>
<dbReference type="InterPro" id="IPR004026">
    <property type="entry name" value="Ada_DNA_repair_Zn-bd"/>
</dbReference>
<dbReference type="Gene3D" id="1.10.10.10">
    <property type="entry name" value="Winged helix-like DNA-binding domain superfamily/Winged helix DNA-binding domain"/>
    <property type="match status" value="1"/>
</dbReference>
<evidence type="ECO:0000256" key="16">
    <source>
        <dbReference type="PIRSR" id="PIRSR000409-3"/>
    </source>
</evidence>
<keyword evidence="4 18" id="KW-0489">Methyltransferase</keyword>
<comment type="similarity">
    <text evidence="2">Belongs to the MGMT family.</text>
</comment>
<feature type="domain" description="HTH araC/xylS-type" evidence="17">
    <location>
        <begin position="95"/>
        <end position="192"/>
    </location>
</feature>
<dbReference type="Proteomes" id="UP000316609">
    <property type="component" value="Unassembled WGS sequence"/>
</dbReference>
<keyword evidence="5 18" id="KW-0808">Transferase</keyword>
<sequence length="365" mass="40353">MSISVSEPEHAQALDDRRSWRAVCERDRSQDGRFVYAVASTRVYCRPSCAARRPRRGQVTFYTRPEEAERAGYRACRRCDPRGTSPEEFQSELIRAACRELELDPTRRVTLDALSRRIGLSPWHLHRTFTRVVGVTPRRYAEALRVERLKGSLRNGERVTGALYEAGYGSSSRLYHGAGARLGMTPATYGRRGAGERIRYAVARTRLGSLLVARTATGVCAVALGGSARALEAALEAEFPAATMVRDQTRLARLVRAVVGAIEGRRQRLDLPLDVRASAFRLKVWDAVRAIPYGEVRTYGELARAVGRPAAVRAVARACAANPVALAIPCHRVVPAAGGPGSYRFGVTRKRRLLAMERERSKPAR</sequence>
<dbReference type="Pfam" id="PF01035">
    <property type="entry name" value="DNA_binding_1"/>
    <property type="match status" value="1"/>
</dbReference>
<dbReference type="NCBIfam" id="NF011964">
    <property type="entry name" value="PRK15435.1"/>
    <property type="match status" value="1"/>
</dbReference>
<keyword evidence="13" id="KW-0234">DNA repair</keyword>
<evidence type="ECO:0000256" key="10">
    <source>
        <dbReference type="ARBA" id="ARBA00023125"/>
    </source>
</evidence>
<dbReference type="NCBIfam" id="TIGR00589">
    <property type="entry name" value="ogt"/>
    <property type="match status" value="1"/>
</dbReference>
<dbReference type="SUPFAM" id="SSF46767">
    <property type="entry name" value="Methylated DNA-protein cysteine methyltransferase, C-terminal domain"/>
    <property type="match status" value="1"/>
</dbReference>
<dbReference type="GO" id="GO:0006281">
    <property type="term" value="P:DNA repair"/>
    <property type="evidence" value="ECO:0007669"/>
    <property type="project" value="UniProtKB-KW"/>
</dbReference>
<dbReference type="Gene3D" id="3.30.160.70">
    <property type="entry name" value="Methylated DNA-protein cysteine methyltransferase domain"/>
    <property type="match status" value="1"/>
</dbReference>
<dbReference type="PROSITE" id="PS00041">
    <property type="entry name" value="HTH_ARAC_FAMILY_1"/>
    <property type="match status" value="1"/>
</dbReference>
<evidence type="ECO:0000256" key="5">
    <source>
        <dbReference type="ARBA" id="ARBA00022679"/>
    </source>
</evidence>
<dbReference type="PROSITE" id="PS01124">
    <property type="entry name" value="HTH_ARAC_FAMILY_2"/>
    <property type="match status" value="1"/>
</dbReference>
<dbReference type="InterPro" id="IPR008332">
    <property type="entry name" value="MethylG_MeTrfase_N"/>
</dbReference>
<dbReference type="PROSITE" id="PS00374">
    <property type="entry name" value="MGMT"/>
    <property type="match status" value="1"/>
</dbReference>
<feature type="binding site" evidence="16">
    <location>
        <position position="76"/>
    </location>
    <ligand>
        <name>Zn(2+)</name>
        <dbReference type="ChEBI" id="CHEBI:29105"/>
    </ligand>
</feature>
<keyword evidence="11" id="KW-0010">Activator</keyword>
<dbReference type="InterPro" id="IPR018062">
    <property type="entry name" value="HTH_AraC-typ_CS"/>
</dbReference>
<reference evidence="18 19" key="1">
    <citation type="journal article" date="2019" name="Nat. Microbiol.">
        <title>Mediterranean grassland soil C-N compound turnover is dependent on rainfall and depth, and is mediated by genomically divergent microorganisms.</title>
        <authorList>
            <person name="Diamond S."/>
            <person name="Andeer P.F."/>
            <person name="Li Z."/>
            <person name="Crits-Christoph A."/>
            <person name="Burstein D."/>
            <person name="Anantharaman K."/>
            <person name="Lane K.R."/>
            <person name="Thomas B.C."/>
            <person name="Pan C."/>
            <person name="Northen T.R."/>
            <person name="Banfield J.F."/>
        </authorList>
    </citation>
    <scope>NUCLEOTIDE SEQUENCE [LARGE SCALE GENOMIC DNA]</scope>
    <source>
        <strain evidence="18">WS_8</strain>
    </source>
</reference>
<dbReference type="InterPro" id="IPR036388">
    <property type="entry name" value="WH-like_DNA-bd_sf"/>
</dbReference>
<keyword evidence="8 16" id="KW-0862">Zinc</keyword>
<comment type="catalytic activity">
    <reaction evidence="1">
        <text>a 4-O-methyl-thymidine in DNA + L-cysteinyl-[protein] = a thymidine in DNA + S-methyl-L-cysteinyl-[protein]</text>
        <dbReference type="Rhea" id="RHEA:53428"/>
        <dbReference type="Rhea" id="RHEA-COMP:10131"/>
        <dbReference type="Rhea" id="RHEA-COMP:10132"/>
        <dbReference type="Rhea" id="RHEA-COMP:13555"/>
        <dbReference type="Rhea" id="RHEA-COMP:13556"/>
        <dbReference type="ChEBI" id="CHEBI:29950"/>
        <dbReference type="ChEBI" id="CHEBI:82612"/>
        <dbReference type="ChEBI" id="CHEBI:137386"/>
        <dbReference type="ChEBI" id="CHEBI:137387"/>
        <dbReference type="EC" id="2.1.1.63"/>
    </reaction>
</comment>
<feature type="active site" description="Nucleophile; methyl group acceptor from either O6-methylguanine or O4-methylthymine" evidence="15">
    <location>
        <position position="330"/>
    </location>
</feature>
<feature type="active site" description="Nucleophile; methyl group acceptor from methylphosphotriester" evidence="15">
    <location>
        <position position="45"/>
    </location>
</feature>